<evidence type="ECO:0000313" key="2">
    <source>
        <dbReference type="EMBL" id="GCC19566.1"/>
    </source>
</evidence>
<gene>
    <name evidence="2" type="ORF">chiPu_0021092</name>
</gene>
<comment type="caution">
    <text evidence="2">The sequence shown here is derived from an EMBL/GenBank/DDBJ whole genome shotgun (WGS) entry which is preliminary data.</text>
</comment>
<sequence>MNLLRKCKNGFGAKTTPSMSMVSYHSSLFVYWQKLSNVISSRPLLSHVLPSSISAPPKAAKCPVESTGGPETDTSSSLPYLMLEREDFQTAISKQPTLEELMQSLK</sequence>
<feature type="region of interest" description="Disordered" evidence="1">
    <location>
        <begin position="54"/>
        <end position="77"/>
    </location>
</feature>
<name>A0A401RN94_CHIPU</name>
<reference evidence="2 3" key="1">
    <citation type="journal article" date="2018" name="Nat. Ecol. Evol.">
        <title>Shark genomes provide insights into elasmobranch evolution and the origin of vertebrates.</title>
        <authorList>
            <person name="Hara Y"/>
            <person name="Yamaguchi K"/>
            <person name="Onimaru K"/>
            <person name="Kadota M"/>
            <person name="Koyanagi M"/>
            <person name="Keeley SD"/>
            <person name="Tatsumi K"/>
            <person name="Tanaka K"/>
            <person name="Motone F"/>
            <person name="Kageyama Y"/>
            <person name="Nozu R"/>
            <person name="Adachi N"/>
            <person name="Nishimura O"/>
            <person name="Nakagawa R"/>
            <person name="Tanegashima C"/>
            <person name="Kiyatake I"/>
            <person name="Matsumoto R"/>
            <person name="Murakumo K"/>
            <person name="Nishida K"/>
            <person name="Terakita A"/>
            <person name="Kuratani S"/>
            <person name="Sato K"/>
            <person name="Hyodo S Kuraku.S."/>
        </authorList>
    </citation>
    <scope>NUCLEOTIDE SEQUENCE [LARGE SCALE GENOMIC DNA]</scope>
</reference>
<dbReference type="EMBL" id="BEZZ01003341">
    <property type="protein sequence ID" value="GCC19566.1"/>
    <property type="molecule type" value="Genomic_DNA"/>
</dbReference>
<organism evidence="2 3">
    <name type="scientific">Chiloscyllium punctatum</name>
    <name type="common">Brownbanded bambooshark</name>
    <name type="synonym">Hemiscyllium punctatum</name>
    <dbReference type="NCBI Taxonomy" id="137246"/>
    <lineage>
        <taxon>Eukaryota</taxon>
        <taxon>Metazoa</taxon>
        <taxon>Chordata</taxon>
        <taxon>Craniata</taxon>
        <taxon>Vertebrata</taxon>
        <taxon>Chondrichthyes</taxon>
        <taxon>Elasmobranchii</taxon>
        <taxon>Galeomorphii</taxon>
        <taxon>Galeoidea</taxon>
        <taxon>Orectolobiformes</taxon>
        <taxon>Hemiscylliidae</taxon>
        <taxon>Chiloscyllium</taxon>
    </lineage>
</organism>
<dbReference type="AlphaFoldDB" id="A0A401RN94"/>
<dbReference type="Proteomes" id="UP000287033">
    <property type="component" value="Unassembled WGS sequence"/>
</dbReference>
<evidence type="ECO:0000313" key="3">
    <source>
        <dbReference type="Proteomes" id="UP000287033"/>
    </source>
</evidence>
<accession>A0A401RN94</accession>
<protein>
    <submittedName>
        <fullName evidence="2">Uncharacterized protein</fullName>
    </submittedName>
</protein>
<evidence type="ECO:0000256" key="1">
    <source>
        <dbReference type="SAM" id="MobiDB-lite"/>
    </source>
</evidence>
<keyword evidence="3" id="KW-1185">Reference proteome</keyword>
<proteinExistence type="predicted"/>